<dbReference type="Gene3D" id="3.40.640.10">
    <property type="entry name" value="Type I PLP-dependent aspartate aminotransferase-like (Major domain)"/>
    <property type="match status" value="1"/>
</dbReference>
<sequence length="222" mass="24821">MADERGAYLMADIAHISGLVAAGEQPNPFEYCDVVTTTTHKTLRDPRASLTLKVSENAKDFRKACQRRCLLCLPGGIPTTTYVFTFDNICHHMLRFFFLLDYCWYRYCSSPDKSANMESVYQAGHRQFSVRVGTDNRLVVWNLRPLGLTCSKFENLCDLVGITINKNAVSGNASAQVSGDIRLGTSASTSHDMLEADMRIVADFLLRTVQLTCPCFPKGSWQ</sequence>
<dbReference type="Pfam" id="PF00464">
    <property type="entry name" value="SHMT"/>
    <property type="match status" value="1"/>
</dbReference>
<dbReference type="Proteomes" id="UP001497453">
    <property type="component" value="Chromosome 11"/>
</dbReference>
<dbReference type="PANTHER" id="PTHR11680:SF35">
    <property type="entry name" value="SERINE HYDROXYMETHYLTRANSFERASE 1"/>
    <property type="match status" value="1"/>
</dbReference>
<dbReference type="InterPro" id="IPR039429">
    <property type="entry name" value="SHMT-like_dom"/>
</dbReference>
<dbReference type="InterPro" id="IPR015421">
    <property type="entry name" value="PyrdxlP-dep_Trfase_major"/>
</dbReference>
<proteinExistence type="predicted"/>
<evidence type="ECO:0000256" key="1">
    <source>
        <dbReference type="ARBA" id="ARBA00001933"/>
    </source>
</evidence>
<feature type="domain" description="Serine hydroxymethyltransferase-like" evidence="3">
    <location>
        <begin position="1"/>
        <end position="204"/>
    </location>
</feature>
<dbReference type="Gene3D" id="3.90.1150.10">
    <property type="entry name" value="Aspartate Aminotransferase, domain 1"/>
    <property type="match status" value="1"/>
</dbReference>
<evidence type="ECO:0000313" key="4">
    <source>
        <dbReference type="EMBL" id="CAL1699405.1"/>
    </source>
</evidence>
<keyword evidence="2" id="KW-0663">Pyridoxal phosphate</keyword>
<comment type="cofactor">
    <cofactor evidence="1">
        <name>pyridoxal 5'-phosphate</name>
        <dbReference type="ChEBI" id="CHEBI:597326"/>
    </cofactor>
</comment>
<dbReference type="InterPro" id="IPR049943">
    <property type="entry name" value="Ser_HO-MeTrfase-like"/>
</dbReference>
<dbReference type="InterPro" id="IPR015424">
    <property type="entry name" value="PyrdxlP-dep_Trfase"/>
</dbReference>
<evidence type="ECO:0000256" key="2">
    <source>
        <dbReference type="ARBA" id="ARBA00022898"/>
    </source>
</evidence>
<evidence type="ECO:0000259" key="3">
    <source>
        <dbReference type="Pfam" id="PF00464"/>
    </source>
</evidence>
<name>A0ABP1CUQ4_9APHY</name>
<gene>
    <name evidence="4" type="ORF">GFSPODELE1_LOCUS2656</name>
</gene>
<dbReference type="PANTHER" id="PTHR11680">
    <property type="entry name" value="SERINE HYDROXYMETHYLTRANSFERASE"/>
    <property type="match status" value="1"/>
</dbReference>
<organism evidence="4 5">
    <name type="scientific">Somion occarium</name>
    <dbReference type="NCBI Taxonomy" id="3059160"/>
    <lineage>
        <taxon>Eukaryota</taxon>
        <taxon>Fungi</taxon>
        <taxon>Dikarya</taxon>
        <taxon>Basidiomycota</taxon>
        <taxon>Agaricomycotina</taxon>
        <taxon>Agaricomycetes</taxon>
        <taxon>Polyporales</taxon>
        <taxon>Cerrenaceae</taxon>
        <taxon>Somion</taxon>
    </lineage>
</organism>
<dbReference type="SUPFAM" id="SSF53383">
    <property type="entry name" value="PLP-dependent transferases"/>
    <property type="match status" value="1"/>
</dbReference>
<keyword evidence="5" id="KW-1185">Reference proteome</keyword>
<dbReference type="InterPro" id="IPR015422">
    <property type="entry name" value="PyrdxlP-dep_Trfase_small"/>
</dbReference>
<dbReference type="EMBL" id="OZ037954">
    <property type="protein sequence ID" value="CAL1699405.1"/>
    <property type="molecule type" value="Genomic_DNA"/>
</dbReference>
<protein>
    <recommendedName>
        <fullName evidence="3">Serine hydroxymethyltransferase-like domain-containing protein</fullName>
    </recommendedName>
</protein>
<reference evidence="5" key="1">
    <citation type="submission" date="2024-04" db="EMBL/GenBank/DDBJ databases">
        <authorList>
            <person name="Shaw F."/>
            <person name="Minotto A."/>
        </authorList>
    </citation>
    <scope>NUCLEOTIDE SEQUENCE [LARGE SCALE GENOMIC DNA]</scope>
</reference>
<accession>A0ABP1CUQ4</accession>
<evidence type="ECO:0000313" key="5">
    <source>
        <dbReference type="Proteomes" id="UP001497453"/>
    </source>
</evidence>